<feature type="compositionally biased region" description="Basic and acidic residues" evidence="1">
    <location>
        <begin position="740"/>
        <end position="750"/>
    </location>
</feature>
<feature type="region of interest" description="Disordered" evidence="1">
    <location>
        <begin position="783"/>
        <end position="817"/>
    </location>
</feature>
<gene>
    <name evidence="2" type="ORF">LY89DRAFT_674570</name>
</gene>
<feature type="region of interest" description="Disordered" evidence="1">
    <location>
        <begin position="580"/>
        <end position="771"/>
    </location>
</feature>
<proteinExistence type="predicted"/>
<feature type="compositionally biased region" description="Basic and acidic residues" evidence="1">
    <location>
        <begin position="707"/>
        <end position="732"/>
    </location>
</feature>
<feature type="compositionally biased region" description="Basic and acidic residues" evidence="1">
    <location>
        <begin position="398"/>
        <end position="424"/>
    </location>
</feature>
<feature type="compositionally biased region" description="Basic and acidic residues" evidence="1">
    <location>
        <begin position="373"/>
        <end position="382"/>
    </location>
</feature>
<dbReference type="AlphaFoldDB" id="A0A194WU81"/>
<evidence type="ECO:0000313" key="3">
    <source>
        <dbReference type="Proteomes" id="UP000070700"/>
    </source>
</evidence>
<dbReference type="KEGG" id="psco:LY89DRAFT_674570"/>
<feature type="region of interest" description="Disordered" evidence="1">
    <location>
        <begin position="345"/>
        <end position="424"/>
    </location>
</feature>
<feature type="compositionally biased region" description="Basic and acidic residues" evidence="1">
    <location>
        <begin position="517"/>
        <end position="536"/>
    </location>
</feature>
<reference evidence="2 3" key="1">
    <citation type="submission" date="2015-10" db="EMBL/GenBank/DDBJ databases">
        <title>Full genome of DAOMC 229536 Phialocephala scopiformis, a fungal endophyte of spruce producing the potent anti-insectan compound rugulosin.</title>
        <authorList>
            <consortium name="DOE Joint Genome Institute"/>
            <person name="Walker A.K."/>
            <person name="Frasz S.L."/>
            <person name="Seifert K.A."/>
            <person name="Miller J.D."/>
            <person name="Mondo S.J."/>
            <person name="Labutti K."/>
            <person name="Lipzen A."/>
            <person name="Dockter R."/>
            <person name="Kennedy M."/>
            <person name="Grigoriev I.V."/>
            <person name="Spatafora J.W."/>
        </authorList>
    </citation>
    <scope>NUCLEOTIDE SEQUENCE [LARGE SCALE GENOMIC DNA]</scope>
    <source>
        <strain evidence="2 3">CBS 120377</strain>
    </source>
</reference>
<feature type="compositionally biased region" description="Basic and acidic residues" evidence="1">
    <location>
        <begin position="806"/>
        <end position="817"/>
    </location>
</feature>
<dbReference type="InParanoid" id="A0A194WU81"/>
<sequence>MLTVYKAPRGEDSSSSSSDESSASRKVIPAGRPYVTKVNGKLVMAREKRERTADIALDLLGEAFGPRTRIIRRRARSVERGKGPILINGVPYVPQLPPPPNYTAPIPQQGFVPMTPMQPYNPAQYNPPYPLPYYPGQGQAFLMPPEQQKPQQRPNTKATEAELAQLVRMDTHFNKGSPDKAKENEKVVATKTTITIVKHVCANCGRLRSRKYHQEHPIRDGETPPAEFCRKCQRDVSSTSESSATEREERRKEKRAKKKKNVSSKKKKKVVVESSSEAESPKSKAGKQQSRPKPAKKASHSWPLEVSLLTLPQTEGIPFDPKEDYIVVEEEISDDDRWLRGRKREKILVEEYDGPSRPPSSLDSRAFPRRAHSAAERQDRYQNAKKPGRRPKVQPTEQPRRRSPSREYTRAEFASSHHDREFEKVVYPKNIPVHFVEEVKYDEPVEVSEGYHRAHEDDILYRTIPAHVVEEVLEKRPAGVSRQGPRDHPQSRNPRAHEYIVEEAESVGRPNPSLEPAFHERSTSIREPTNREHTFRDQSSNGSHSSEARRRRRRERAAPWEAPHVINPQIDSEVVVVTERYEYRRPRNDEENRRRQERVDRTTLEARDQAQGFSHEDAARYFVDDWDRAEAPQPQTTVEHPRRSYRRDTLRQPSLSSAESYEYTISRVGNELPRVPTPPSPLKTGSRDDHWDNQPPYPTASEFEALQSRDEWEGRRGASESNHRCPQRRERSFSSPRTGYVREVEEERTGSARMPSPTRSGERIVELSEDEMDERERMAELGARHVTFRETPSLRSAKWPQSDEESPARKKSGDSSG</sequence>
<dbReference type="GeneID" id="28823175"/>
<feature type="compositionally biased region" description="Basic and acidic residues" evidence="1">
    <location>
        <begin position="639"/>
        <end position="650"/>
    </location>
</feature>
<feature type="region of interest" description="Disordered" evidence="1">
    <location>
        <begin position="213"/>
        <end position="304"/>
    </location>
</feature>
<dbReference type="OrthoDB" id="5415512at2759"/>
<dbReference type="Proteomes" id="UP000070700">
    <property type="component" value="Unassembled WGS sequence"/>
</dbReference>
<dbReference type="RefSeq" id="XP_018065589.1">
    <property type="nucleotide sequence ID" value="XM_018213449.1"/>
</dbReference>
<feature type="compositionally biased region" description="Basic and acidic residues" evidence="1">
    <location>
        <begin position="580"/>
        <end position="630"/>
    </location>
</feature>
<feature type="region of interest" description="Disordered" evidence="1">
    <location>
        <begin position="1"/>
        <end position="30"/>
    </location>
</feature>
<accession>A0A194WU81</accession>
<feature type="compositionally biased region" description="Basic and acidic residues" evidence="1">
    <location>
        <begin position="213"/>
        <end position="234"/>
    </location>
</feature>
<feature type="compositionally biased region" description="Basic residues" evidence="1">
    <location>
        <begin position="252"/>
        <end position="269"/>
    </location>
</feature>
<name>A0A194WU81_MOLSC</name>
<protein>
    <submittedName>
        <fullName evidence="2">Uncharacterized protein</fullName>
    </submittedName>
</protein>
<dbReference type="STRING" id="149040.A0A194WU81"/>
<feature type="compositionally biased region" description="Basic and acidic residues" evidence="1">
    <location>
        <begin position="484"/>
        <end position="500"/>
    </location>
</feature>
<dbReference type="EMBL" id="KQ947427">
    <property type="protein sequence ID" value="KUJ11234.1"/>
    <property type="molecule type" value="Genomic_DNA"/>
</dbReference>
<keyword evidence="3" id="KW-1185">Reference proteome</keyword>
<evidence type="ECO:0000313" key="2">
    <source>
        <dbReference type="EMBL" id="KUJ11234.1"/>
    </source>
</evidence>
<organism evidence="2 3">
    <name type="scientific">Mollisia scopiformis</name>
    <name type="common">Conifer needle endophyte fungus</name>
    <name type="synonym">Phialocephala scopiformis</name>
    <dbReference type="NCBI Taxonomy" id="149040"/>
    <lineage>
        <taxon>Eukaryota</taxon>
        <taxon>Fungi</taxon>
        <taxon>Dikarya</taxon>
        <taxon>Ascomycota</taxon>
        <taxon>Pezizomycotina</taxon>
        <taxon>Leotiomycetes</taxon>
        <taxon>Helotiales</taxon>
        <taxon>Mollisiaceae</taxon>
        <taxon>Mollisia</taxon>
    </lineage>
</organism>
<evidence type="ECO:0000256" key="1">
    <source>
        <dbReference type="SAM" id="MobiDB-lite"/>
    </source>
</evidence>
<feature type="region of interest" description="Disordered" evidence="1">
    <location>
        <begin position="475"/>
        <end position="564"/>
    </location>
</feature>